<protein>
    <recommendedName>
        <fullName evidence="3">ATP-grasp domain-containing protein</fullName>
    </recommendedName>
</protein>
<keyword evidence="1" id="KW-0067">ATP-binding</keyword>
<gene>
    <name evidence="4" type="ORF">EXZ61_16175</name>
</gene>
<dbReference type="AlphaFoldDB" id="A0A515EW27"/>
<dbReference type="GO" id="GO:0005524">
    <property type="term" value="F:ATP binding"/>
    <property type="evidence" value="ECO:0007669"/>
    <property type="project" value="UniProtKB-UniRule"/>
</dbReference>
<dbReference type="GO" id="GO:0046872">
    <property type="term" value="F:metal ion binding"/>
    <property type="evidence" value="ECO:0007669"/>
    <property type="project" value="InterPro"/>
</dbReference>
<evidence type="ECO:0000313" key="5">
    <source>
        <dbReference type="Proteomes" id="UP000317365"/>
    </source>
</evidence>
<reference evidence="5" key="2">
    <citation type="journal article" date="2020" name="Int. J. Syst. Evol. Microbiol.">
        <title>Genomic insights into a novel species Rhodoferax aquaticus sp. nov., isolated from freshwater.</title>
        <authorList>
            <person name="Li T."/>
            <person name="Zhuo Y."/>
            <person name="Jin C.Z."/>
            <person name="Wu X."/>
            <person name="Ko S.R."/>
            <person name="Jin F.J."/>
            <person name="Ahn C.Y."/>
            <person name="Oh H.M."/>
            <person name="Lee H.G."/>
            <person name="Jin L."/>
        </authorList>
    </citation>
    <scope>NUCLEOTIDE SEQUENCE [LARGE SCALE GENOMIC DNA]</scope>
    <source>
        <strain evidence="5">Gr-4</strain>
    </source>
</reference>
<dbReference type="PROSITE" id="PS50975">
    <property type="entry name" value="ATP_GRASP"/>
    <property type="match status" value="1"/>
</dbReference>
<feature type="transmembrane region" description="Helical" evidence="2">
    <location>
        <begin position="33"/>
        <end position="51"/>
    </location>
</feature>
<dbReference type="InterPro" id="IPR013815">
    <property type="entry name" value="ATP_grasp_subdomain_1"/>
</dbReference>
<reference evidence="5" key="1">
    <citation type="submission" date="2019-02" db="EMBL/GenBank/DDBJ databases">
        <title>Complete genome sequence of Rhodoferax sp. Gr-4.</title>
        <authorList>
            <person name="Jin L."/>
        </authorList>
    </citation>
    <scope>NUCLEOTIDE SEQUENCE [LARGE SCALE GENOMIC DNA]</scope>
    <source>
        <strain evidence="5">Gr-4</strain>
    </source>
</reference>
<keyword evidence="5" id="KW-1185">Reference proteome</keyword>
<dbReference type="KEGG" id="rhg:EXZ61_16175"/>
<name>A0A515EW27_9BURK</name>
<evidence type="ECO:0000256" key="2">
    <source>
        <dbReference type="SAM" id="Phobius"/>
    </source>
</evidence>
<organism evidence="4 5">
    <name type="scientific">Rhodoferax aquaticus</name>
    <dbReference type="NCBI Taxonomy" id="2527691"/>
    <lineage>
        <taxon>Bacteria</taxon>
        <taxon>Pseudomonadati</taxon>
        <taxon>Pseudomonadota</taxon>
        <taxon>Betaproteobacteria</taxon>
        <taxon>Burkholderiales</taxon>
        <taxon>Comamonadaceae</taxon>
        <taxon>Rhodoferax</taxon>
    </lineage>
</organism>
<dbReference type="EMBL" id="CP036282">
    <property type="protein sequence ID" value="QDL56839.1"/>
    <property type="molecule type" value="Genomic_DNA"/>
</dbReference>
<keyword evidence="1" id="KW-0547">Nucleotide-binding</keyword>
<evidence type="ECO:0000259" key="3">
    <source>
        <dbReference type="PROSITE" id="PS50975"/>
    </source>
</evidence>
<accession>A0A515EW27</accession>
<feature type="domain" description="ATP-grasp" evidence="3">
    <location>
        <begin position="81"/>
        <end position="267"/>
    </location>
</feature>
<dbReference type="Proteomes" id="UP000317365">
    <property type="component" value="Chromosome"/>
</dbReference>
<evidence type="ECO:0000256" key="1">
    <source>
        <dbReference type="PROSITE-ProRule" id="PRU00409"/>
    </source>
</evidence>
<evidence type="ECO:0000313" key="4">
    <source>
        <dbReference type="EMBL" id="QDL56839.1"/>
    </source>
</evidence>
<proteinExistence type="predicted"/>
<keyword evidence="2" id="KW-0812">Transmembrane</keyword>
<dbReference type="InterPro" id="IPR011761">
    <property type="entry name" value="ATP-grasp"/>
</dbReference>
<dbReference type="Gene3D" id="3.30.1490.20">
    <property type="entry name" value="ATP-grasp fold, A domain"/>
    <property type="match status" value="1"/>
</dbReference>
<dbReference type="SUPFAM" id="SSF56059">
    <property type="entry name" value="Glutathione synthetase ATP-binding domain-like"/>
    <property type="match status" value="1"/>
</dbReference>
<sequence length="364" mass="40246">MPWQAEVQDAPPQPSWLQSLQIRVERAVRWEFWPSWLYYGPIVLWILWLGLKHRSPMAFTAANPALEAGGMVGEKKHLALAPLQNNAPDLVAKFTLIESADATERTAAAMAFAQIQGMPLVLKPNVGQRGRGVFVARTQAEVRDYMTRFKGDVIAQRHIGGEEFGVFVARAPGELQPRILSIVHKTFPTVTGNGTLSLRELILADARARLISSLLFERWAHELDRVPAIGDVVKLVEIGAHCRGSLFLDAAEHATPALVATLTRLLDAVPGYAFGRMDLRVPSVAHFRRGEGLQVLELNGVSAESAHIYHPGTPLLTGYKAMFHQWSTAFAIGAAYEKQGVATTSAWSLLQQFLADLRRSETWF</sequence>
<keyword evidence="2" id="KW-0472">Membrane</keyword>
<keyword evidence="2" id="KW-1133">Transmembrane helix</keyword>